<dbReference type="Proteomes" id="UP000322139">
    <property type="component" value="Unassembled WGS sequence"/>
</dbReference>
<dbReference type="AlphaFoldDB" id="A0A5D4RFP7"/>
<gene>
    <name evidence="1" type="ORF">FZD51_10825</name>
</gene>
<name>A0A5D4RFP7_9BACI</name>
<dbReference type="EMBL" id="VTER01000005">
    <property type="protein sequence ID" value="TYS48704.1"/>
    <property type="molecule type" value="Genomic_DNA"/>
</dbReference>
<comment type="caution">
    <text evidence="1">The sequence shown here is derived from an EMBL/GenBank/DDBJ whole genome shotgun (WGS) entry which is preliminary data.</text>
</comment>
<sequence length="216" mass="24404">MSLSNEAGAAEPKHIIVAKSDSITLHAIERDGLFYDFKLNFQGSEYSRPFWINVSNPTYAPEIHYDDINGDKKKELIIILTKGYGTGVLEQEVAVFHVNGQPLREVLVDNPMAIVNKNIKSSLTKNKAVITIGQKSYQIDVKKLKLLPHTIFPGINFGSIIKYEIRDNKLYAVLYPQLSPGAFAGSIVIEYEYRDRMYQYGSIYFVSQGDRSRGSF</sequence>
<accession>A0A5D4RFP7</accession>
<organism evidence="1 2">
    <name type="scientific">Bacillus infantis</name>
    <dbReference type="NCBI Taxonomy" id="324767"/>
    <lineage>
        <taxon>Bacteria</taxon>
        <taxon>Bacillati</taxon>
        <taxon>Bacillota</taxon>
        <taxon>Bacilli</taxon>
        <taxon>Bacillales</taxon>
        <taxon>Bacillaceae</taxon>
        <taxon>Bacillus</taxon>
    </lineage>
</organism>
<evidence type="ECO:0000313" key="1">
    <source>
        <dbReference type="EMBL" id="TYS48704.1"/>
    </source>
</evidence>
<proteinExistence type="predicted"/>
<reference evidence="1 2" key="1">
    <citation type="submission" date="2019-08" db="EMBL/GenBank/DDBJ databases">
        <title>Bacillus genomes from the desert of Cuatro Cienegas, Coahuila.</title>
        <authorList>
            <person name="Olmedo-Alvarez G."/>
        </authorList>
    </citation>
    <scope>NUCLEOTIDE SEQUENCE [LARGE SCALE GENOMIC DNA]</scope>
    <source>
        <strain evidence="1 2">CH446_14T</strain>
    </source>
</reference>
<evidence type="ECO:0000313" key="2">
    <source>
        <dbReference type="Proteomes" id="UP000322139"/>
    </source>
</evidence>
<protein>
    <submittedName>
        <fullName evidence="1">Uncharacterized protein</fullName>
    </submittedName>
</protein>